<dbReference type="SUPFAM" id="SSF52317">
    <property type="entry name" value="Class I glutamine amidotransferase-like"/>
    <property type="match status" value="1"/>
</dbReference>
<name>A0A101GNG0_9EURY</name>
<reference evidence="3" key="1">
    <citation type="journal article" date="2015" name="MBio">
        <title>Genome-Resolved Metagenomic Analysis Reveals Roles for Candidate Phyla and Other Microbial Community Members in Biogeochemical Transformations in Oil Reservoirs.</title>
        <authorList>
            <person name="Hu P."/>
            <person name="Tom L."/>
            <person name="Singh A."/>
            <person name="Thomas B.C."/>
            <person name="Baker B.J."/>
            <person name="Piceno Y.M."/>
            <person name="Andersen G.L."/>
            <person name="Banfield J.F."/>
        </authorList>
    </citation>
    <scope>NUCLEOTIDE SEQUENCE [LARGE SCALE GENOMIC DNA]</scope>
</reference>
<dbReference type="Gene3D" id="3.40.50.880">
    <property type="match status" value="1"/>
</dbReference>
<sequence>MILLIDLCYRAGSLSRDEFVGPIERLLREAKTPFFTRHYTAVGAPEIEAADGVILCGTALRDTGFAEHPERFRWLPAFGRPVLGISSGMRALAAAFGGGIEPCCEIGMTDVRVLAPDPLFAGREDFPAYGVHEFAVQVPDEFLPLAASDRCTQAIRHRSLPLYGLLFHPEVRNEWIVERFLWLVTTGQ</sequence>
<organism evidence="2 3">
    <name type="scientific">Methanoculleus marisnigri</name>
    <dbReference type="NCBI Taxonomy" id="2198"/>
    <lineage>
        <taxon>Archaea</taxon>
        <taxon>Methanobacteriati</taxon>
        <taxon>Methanobacteriota</taxon>
        <taxon>Stenosarchaea group</taxon>
        <taxon>Methanomicrobia</taxon>
        <taxon>Methanomicrobiales</taxon>
        <taxon>Methanomicrobiaceae</taxon>
        <taxon>Methanoculleus</taxon>
    </lineage>
</organism>
<dbReference type="EMBL" id="LGGD01000114">
    <property type="protein sequence ID" value="KUK61624.1"/>
    <property type="molecule type" value="Genomic_DNA"/>
</dbReference>
<comment type="caution">
    <text evidence="2">The sequence shown here is derived from an EMBL/GenBank/DDBJ whole genome shotgun (WGS) entry which is preliminary data.</text>
</comment>
<dbReference type="InterPro" id="IPR017926">
    <property type="entry name" value="GATASE"/>
</dbReference>
<accession>A0A101GNG0</accession>
<dbReference type="PROSITE" id="PS51273">
    <property type="entry name" value="GATASE_TYPE_1"/>
    <property type="match status" value="1"/>
</dbReference>
<protein>
    <submittedName>
        <fullName evidence="2">GMP synthase subunit A</fullName>
    </submittedName>
</protein>
<evidence type="ECO:0000259" key="1">
    <source>
        <dbReference type="Pfam" id="PF00117"/>
    </source>
</evidence>
<dbReference type="PATRIC" id="fig|2198.4.peg.1339"/>
<evidence type="ECO:0000313" key="2">
    <source>
        <dbReference type="EMBL" id="KUK61624.1"/>
    </source>
</evidence>
<evidence type="ECO:0000313" key="3">
    <source>
        <dbReference type="Proteomes" id="UP000054323"/>
    </source>
</evidence>
<dbReference type="InterPro" id="IPR029062">
    <property type="entry name" value="Class_I_gatase-like"/>
</dbReference>
<dbReference type="Proteomes" id="UP000054323">
    <property type="component" value="Unassembled WGS sequence"/>
</dbReference>
<proteinExistence type="predicted"/>
<gene>
    <name evidence="2" type="ORF">XD82_1016</name>
</gene>
<dbReference type="Pfam" id="PF00117">
    <property type="entry name" value="GATase"/>
    <property type="match status" value="1"/>
</dbReference>
<feature type="domain" description="Glutamine amidotransferase" evidence="1">
    <location>
        <begin position="47"/>
        <end position="172"/>
    </location>
</feature>
<dbReference type="AlphaFoldDB" id="A0A101GNG0"/>